<protein>
    <recommendedName>
        <fullName evidence="3">DUF4241 domain-containing protein</fullName>
    </recommendedName>
</protein>
<dbReference type="Pfam" id="PF14025">
    <property type="entry name" value="DUF4241"/>
    <property type="match status" value="1"/>
</dbReference>
<dbReference type="EMBL" id="BAAAND010000003">
    <property type="protein sequence ID" value="GAA1575234.1"/>
    <property type="molecule type" value="Genomic_DNA"/>
</dbReference>
<gene>
    <name evidence="1" type="ORF">GCM10009742_18060</name>
</gene>
<keyword evidence="2" id="KW-1185">Reference proteome</keyword>
<reference evidence="1 2" key="1">
    <citation type="journal article" date="2019" name="Int. J. Syst. Evol. Microbiol.">
        <title>The Global Catalogue of Microorganisms (GCM) 10K type strain sequencing project: providing services to taxonomists for standard genome sequencing and annotation.</title>
        <authorList>
            <consortium name="The Broad Institute Genomics Platform"/>
            <consortium name="The Broad Institute Genome Sequencing Center for Infectious Disease"/>
            <person name="Wu L."/>
            <person name="Ma J."/>
        </authorList>
    </citation>
    <scope>NUCLEOTIDE SEQUENCE [LARGE SCALE GENOMIC DNA]</scope>
    <source>
        <strain evidence="1 2">JCM 14304</strain>
    </source>
</reference>
<evidence type="ECO:0008006" key="3">
    <source>
        <dbReference type="Google" id="ProtNLM"/>
    </source>
</evidence>
<evidence type="ECO:0000313" key="1">
    <source>
        <dbReference type="EMBL" id="GAA1575234.1"/>
    </source>
</evidence>
<dbReference type="InterPro" id="IPR025335">
    <property type="entry name" value="DUF4241"/>
</dbReference>
<dbReference type="Proteomes" id="UP001500190">
    <property type="component" value="Unassembled WGS sequence"/>
</dbReference>
<organism evidence="1 2">
    <name type="scientific">Kribbella karoonensis</name>
    <dbReference type="NCBI Taxonomy" id="324851"/>
    <lineage>
        <taxon>Bacteria</taxon>
        <taxon>Bacillati</taxon>
        <taxon>Actinomycetota</taxon>
        <taxon>Actinomycetes</taxon>
        <taxon>Propionibacteriales</taxon>
        <taxon>Kribbellaceae</taxon>
        <taxon>Kribbella</taxon>
    </lineage>
</organism>
<evidence type="ECO:0000313" key="2">
    <source>
        <dbReference type="Proteomes" id="UP001500190"/>
    </source>
</evidence>
<proteinExistence type="predicted"/>
<accession>A0ABN2DFQ9</accession>
<sequence>MAAAQADAWRGELGRLVDVHCVPGAQTGAEGVLSGDPAHDPASETISEVIDQGNNATVRSVTESGRYFEYRLELREGEWRIGQILSFLDPPGTPLVDAAEAERLLAAPKTDVPLGEIAADLELDIPSLFEAGREVAPFDTPAALAVHRLGDLTCASGVLTVRDFGYLDFDLEPLARRIPPGTYPVEVATAAGTNVALRLRLSDLPAETWHPAPRTNGSHIVGVDYGNVAILDLANLVRCDAQYADELFLRQSDEANPGTAFSLLGEVVDGAMVTSGYGDGAYPCYWGVAADGSLAALVVDFLVLTDDRQVILTAPWRPGVVDVGGHDVEIVEHDGGYTIRHRSGRIRKLRAVAPDGAVLMDGDRLGLSVTGDLHTQTWQTPTPPPVGSLLELTINAGYRHI</sequence>
<comment type="caution">
    <text evidence="1">The sequence shown here is derived from an EMBL/GenBank/DDBJ whole genome shotgun (WGS) entry which is preliminary data.</text>
</comment>
<name>A0ABN2DFQ9_9ACTN</name>